<proteinExistence type="predicted"/>
<evidence type="ECO:0000313" key="2">
    <source>
        <dbReference type="Proteomes" id="UP000218334"/>
    </source>
</evidence>
<dbReference type="EMBL" id="KZ293421">
    <property type="protein sequence ID" value="PBK73015.1"/>
    <property type="molecule type" value="Genomic_DNA"/>
</dbReference>
<evidence type="ECO:0008006" key="3">
    <source>
        <dbReference type="Google" id="ProtNLM"/>
    </source>
</evidence>
<reference evidence="2" key="1">
    <citation type="journal article" date="2017" name="Nat. Ecol. Evol.">
        <title>Genome expansion and lineage-specific genetic innovations in the forest pathogenic fungi Armillaria.</title>
        <authorList>
            <person name="Sipos G."/>
            <person name="Prasanna A.N."/>
            <person name="Walter M.C."/>
            <person name="O'Connor E."/>
            <person name="Balint B."/>
            <person name="Krizsan K."/>
            <person name="Kiss B."/>
            <person name="Hess J."/>
            <person name="Varga T."/>
            <person name="Slot J."/>
            <person name="Riley R."/>
            <person name="Boka B."/>
            <person name="Rigling D."/>
            <person name="Barry K."/>
            <person name="Lee J."/>
            <person name="Mihaltcheva S."/>
            <person name="LaButti K."/>
            <person name="Lipzen A."/>
            <person name="Waldron R."/>
            <person name="Moloney N.M."/>
            <person name="Sperisen C."/>
            <person name="Kredics L."/>
            <person name="Vagvoelgyi C."/>
            <person name="Patrignani A."/>
            <person name="Fitzpatrick D."/>
            <person name="Nagy I."/>
            <person name="Doyle S."/>
            <person name="Anderson J.B."/>
            <person name="Grigoriev I.V."/>
            <person name="Gueldener U."/>
            <person name="Muensterkoetter M."/>
            <person name="Nagy L.G."/>
        </authorList>
    </citation>
    <scope>NUCLEOTIDE SEQUENCE [LARGE SCALE GENOMIC DNA]</scope>
    <source>
        <strain evidence="2">28-4</strain>
    </source>
</reference>
<dbReference type="AlphaFoldDB" id="A0A2H3BQ60"/>
<protein>
    <recommendedName>
        <fullName evidence="3">F-box domain-containing protein</fullName>
    </recommendedName>
</protein>
<sequence>MAMVMDVMCALPQELVDHIIDSIGDDPETLQACAVVRQSWTSASQRSLFRHIRLTNRRLLVLFQQVISSSPRLANFTKHLDVVDTAIRPSQQWVISSSNQLSILLPLLSNLNSIMFDFNTMPWRAVARMEDVLRQAFRMPNLVHAILDGIRETSTSVWALTLFEGSLVKTINLRNIHVSRDSPNWSPDSPKIRLPSVESLSLVCLGSLRVLDSLQEITFSALRELSVLVESWDEVLAVSKVAEGLSLDTLALHWDTQSFRTAGDFTPTLNPIRLGLLPHIHFQPFPLSSKPYGMYAPSEMPLWWATYFRQVSDSFLRTITVTFYKKSGASEYEYDHDQRLLELSSWNQLDAALSPTLRLRDVILSDECLQSDGCEDEGVRSRVRQAFPLLYERGILRF</sequence>
<accession>A0A2H3BQ60</accession>
<keyword evidence="2" id="KW-1185">Reference proteome</keyword>
<dbReference type="Proteomes" id="UP000218334">
    <property type="component" value="Unassembled WGS sequence"/>
</dbReference>
<evidence type="ECO:0000313" key="1">
    <source>
        <dbReference type="EMBL" id="PBK73015.1"/>
    </source>
</evidence>
<name>A0A2H3BQ60_9AGAR</name>
<organism evidence="1 2">
    <name type="scientific">Armillaria solidipes</name>
    <dbReference type="NCBI Taxonomy" id="1076256"/>
    <lineage>
        <taxon>Eukaryota</taxon>
        <taxon>Fungi</taxon>
        <taxon>Dikarya</taxon>
        <taxon>Basidiomycota</taxon>
        <taxon>Agaricomycotina</taxon>
        <taxon>Agaricomycetes</taxon>
        <taxon>Agaricomycetidae</taxon>
        <taxon>Agaricales</taxon>
        <taxon>Marasmiineae</taxon>
        <taxon>Physalacriaceae</taxon>
        <taxon>Armillaria</taxon>
    </lineage>
</organism>
<gene>
    <name evidence="1" type="ORF">ARMSODRAFT_1015834</name>
</gene>